<dbReference type="SUPFAM" id="SSF75516">
    <property type="entry name" value="Pheromone-binding domain of LuxR-like quorum-sensing transcription factors"/>
    <property type="match status" value="1"/>
</dbReference>
<accession>A0A285CJD6</accession>
<keyword evidence="6" id="KW-1185">Reference proteome</keyword>
<evidence type="ECO:0000256" key="3">
    <source>
        <dbReference type="ARBA" id="ARBA00023163"/>
    </source>
</evidence>
<dbReference type="InterPro" id="IPR036693">
    <property type="entry name" value="TF_LuxR_autoind-bd_dom_sf"/>
</dbReference>
<gene>
    <name evidence="5" type="ORF">SAMN05878503_101345</name>
</gene>
<evidence type="ECO:0000256" key="1">
    <source>
        <dbReference type="ARBA" id="ARBA00023015"/>
    </source>
</evidence>
<sequence length="164" mass="18282">MMNLLRVRDLLTAVANHAEWQFAIGVRVRFANPTLLYQTYPPEWLKLYSDQAMIFSDPTLRWAIEHYGICRWADLADQDEAGVMAKAAEYGLRHGIIVSVGDETGRTLGSFCRSDRDLTEAETAFAAASVQELHSLTEGIGALSESALSELRSLNVGLRRDPRP</sequence>
<evidence type="ECO:0000313" key="6">
    <source>
        <dbReference type="Proteomes" id="UP000219467"/>
    </source>
</evidence>
<dbReference type="InterPro" id="IPR005143">
    <property type="entry name" value="TF_LuxR_autoind-bd_dom"/>
</dbReference>
<reference evidence="6" key="1">
    <citation type="submission" date="2017-08" db="EMBL/GenBank/DDBJ databases">
        <authorList>
            <person name="Varghese N."/>
            <person name="Submissions S."/>
        </authorList>
    </citation>
    <scope>NUCLEOTIDE SEQUENCE [LARGE SCALE GENOMIC DNA]</scope>
    <source>
        <strain evidence="6">JA234</strain>
    </source>
</reference>
<dbReference type="AlphaFoldDB" id="A0A285CJD6"/>
<dbReference type="EMBL" id="OAOQ01000001">
    <property type="protein sequence ID" value="SNX67707.1"/>
    <property type="molecule type" value="Genomic_DNA"/>
</dbReference>
<dbReference type="Proteomes" id="UP000219467">
    <property type="component" value="Unassembled WGS sequence"/>
</dbReference>
<dbReference type="GO" id="GO:0003677">
    <property type="term" value="F:DNA binding"/>
    <property type="evidence" value="ECO:0007669"/>
    <property type="project" value="UniProtKB-KW"/>
</dbReference>
<evidence type="ECO:0000256" key="2">
    <source>
        <dbReference type="ARBA" id="ARBA00023125"/>
    </source>
</evidence>
<organism evidence="5 6">
    <name type="scientific">Cereibacter ovatus</name>
    <dbReference type="NCBI Taxonomy" id="439529"/>
    <lineage>
        <taxon>Bacteria</taxon>
        <taxon>Pseudomonadati</taxon>
        <taxon>Pseudomonadota</taxon>
        <taxon>Alphaproteobacteria</taxon>
        <taxon>Rhodobacterales</taxon>
        <taxon>Paracoccaceae</taxon>
        <taxon>Cereibacter</taxon>
    </lineage>
</organism>
<name>A0A285CJD6_9RHOB</name>
<proteinExistence type="predicted"/>
<keyword evidence="2" id="KW-0238">DNA-binding</keyword>
<keyword evidence="3" id="KW-0804">Transcription</keyword>
<evidence type="ECO:0000259" key="4">
    <source>
        <dbReference type="Pfam" id="PF03472"/>
    </source>
</evidence>
<dbReference type="OrthoDB" id="7826109at2"/>
<dbReference type="RefSeq" id="WP_097028940.1">
    <property type="nucleotide sequence ID" value="NZ_OAOQ01000001.1"/>
</dbReference>
<dbReference type="Pfam" id="PF03472">
    <property type="entry name" value="Autoind_bind"/>
    <property type="match status" value="1"/>
</dbReference>
<protein>
    <submittedName>
        <fullName evidence="5">LuxR family transcriptional regulator</fullName>
    </submittedName>
</protein>
<keyword evidence="1" id="KW-0805">Transcription regulation</keyword>
<evidence type="ECO:0000313" key="5">
    <source>
        <dbReference type="EMBL" id="SNX67707.1"/>
    </source>
</evidence>
<feature type="domain" description="Transcription factor LuxR-like autoinducer-binding" evidence="4">
    <location>
        <begin position="32"/>
        <end position="127"/>
    </location>
</feature>
<dbReference type="Gene3D" id="3.30.450.80">
    <property type="entry name" value="Transcription factor LuxR-like, autoinducer-binding domain"/>
    <property type="match status" value="1"/>
</dbReference>